<keyword evidence="5" id="KW-1185">Reference proteome</keyword>
<feature type="chain" id="PRO_5046189009" description="Predicted membrane protein YciQ-like C-terminal domain-containing protein" evidence="2">
    <location>
        <begin position="29"/>
        <end position="537"/>
    </location>
</feature>
<protein>
    <recommendedName>
        <fullName evidence="3">Predicted membrane protein YciQ-like C-terminal domain-containing protein</fullName>
    </recommendedName>
</protein>
<reference evidence="4 5" key="1">
    <citation type="submission" date="2021-03" db="EMBL/GenBank/DDBJ databases">
        <title>Sequencing the genomes of 1000 actinobacteria strains.</title>
        <authorList>
            <person name="Klenk H.-P."/>
        </authorList>
    </citation>
    <scope>NUCLEOTIDE SEQUENCE [LARGE SCALE GENOMIC DNA]</scope>
    <source>
        <strain evidence="4 5">DSM 45516</strain>
    </source>
</reference>
<evidence type="ECO:0000256" key="1">
    <source>
        <dbReference type="SAM" id="Phobius"/>
    </source>
</evidence>
<organism evidence="4 5">
    <name type="scientific">Nocardia goodfellowii</name>
    <dbReference type="NCBI Taxonomy" id="882446"/>
    <lineage>
        <taxon>Bacteria</taxon>
        <taxon>Bacillati</taxon>
        <taxon>Actinomycetota</taxon>
        <taxon>Actinomycetes</taxon>
        <taxon>Mycobacteriales</taxon>
        <taxon>Nocardiaceae</taxon>
        <taxon>Nocardia</taxon>
    </lineage>
</organism>
<dbReference type="InterPro" id="IPR048389">
    <property type="entry name" value="YciQ-like_C"/>
</dbReference>
<feature type="transmembrane region" description="Helical" evidence="1">
    <location>
        <begin position="386"/>
        <end position="406"/>
    </location>
</feature>
<feature type="transmembrane region" description="Helical" evidence="1">
    <location>
        <begin position="220"/>
        <end position="239"/>
    </location>
</feature>
<keyword evidence="1" id="KW-0812">Transmembrane</keyword>
<feature type="transmembrane region" description="Helical" evidence="1">
    <location>
        <begin position="412"/>
        <end position="431"/>
    </location>
</feature>
<name>A0ABS4QA62_9NOCA</name>
<keyword evidence="1" id="KW-0472">Membrane</keyword>
<evidence type="ECO:0000259" key="3">
    <source>
        <dbReference type="Pfam" id="PF20990"/>
    </source>
</evidence>
<evidence type="ECO:0000313" key="5">
    <source>
        <dbReference type="Proteomes" id="UP001519325"/>
    </source>
</evidence>
<keyword evidence="2" id="KW-0732">Signal</keyword>
<feature type="domain" description="Predicted membrane protein YciQ-like C-terminal" evidence="3">
    <location>
        <begin position="270"/>
        <end position="489"/>
    </location>
</feature>
<dbReference type="RefSeq" id="WP_209884948.1">
    <property type="nucleotide sequence ID" value="NZ_JAGGMR010000001.1"/>
</dbReference>
<feature type="signal peptide" evidence="2">
    <location>
        <begin position="1"/>
        <end position="28"/>
    </location>
</feature>
<evidence type="ECO:0000256" key="2">
    <source>
        <dbReference type="SAM" id="SignalP"/>
    </source>
</evidence>
<dbReference type="EMBL" id="JAGGMR010000001">
    <property type="protein sequence ID" value="MBP2187988.1"/>
    <property type="molecule type" value="Genomic_DNA"/>
</dbReference>
<gene>
    <name evidence="4" type="ORF">BJ987_000889</name>
</gene>
<dbReference type="Proteomes" id="UP001519325">
    <property type="component" value="Unassembled WGS sequence"/>
</dbReference>
<evidence type="ECO:0000313" key="4">
    <source>
        <dbReference type="EMBL" id="MBP2187988.1"/>
    </source>
</evidence>
<comment type="caution">
    <text evidence="4">The sequence shown here is derived from an EMBL/GenBank/DDBJ whole genome shotgun (WGS) entry which is preliminary data.</text>
</comment>
<sequence>MLTFRGLRAGVLLLTGLGMIATAPLAHSQPAAPGATIVADLTLTRDGVLRVEETIIVPEGGDFAMSLPLRLQVRDDVVRTFQVTDVTATGTGTTKIANDQFTIDADPGESKYTYTIHNMVTDEPGTQELRWLGVVNNDIASISVAMISPSFEMGIVDCKLGPPGATRPCADVKVEFDGALYLEQTDLRKGDAIDLTVQLPPGTVATAADARNPFALTQPVLLAFGVLLLALAGLAAYAARARRENARATAGSDVIDPLRRVGDQVQFTSPGGLLPGEAGLVVDEYADPIDIAATVVDLAVRRYLWITPLGADSNDWQISRVNTPDDQLRDYEKAVYAALLPAGTDSVRVSELRVPGRIPAARIGKTVIADAVHRDAIVDRNRTGPATWLGGGLILAGATAAVVLAFTVGHALVGVAILLAGVATVLLPKYLPARTALGRELAGQVRALQRGLDAIRPEQIPPADQETVFSRALPFAVVAGRADNWVRTFRDLNPSADSQPGIYWFGGFDRDRDLRRFAGHFPYFITAMESLFGKQGG</sequence>
<keyword evidence="1" id="KW-1133">Transmembrane helix</keyword>
<dbReference type="Pfam" id="PF20990">
    <property type="entry name" value="DUF2207_C"/>
    <property type="match status" value="1"/>
</dbReference>
<proteinExistence type="predicted"/>
<accession>A0ABS4QA62</accession>